<dbReference type="CDD" id="cd01851">
    <property type="entry name" value="GBP"/>
    <property type="match status" value="1"/>
</dbReference>
<name>A0A9J6H0E9_HAELO</name>
<dbReference type="PROSITE" id="PS51715">
    <property type="entry name" value="G_GB1_RHD3"/>
    <property type="match status" value="1"/>
</dbReference>
<dbReference type="GO" id="GO:0003924">
    <property type="term" value="F:GTPase activity"/>
    <property type="evidence" value="ECO:0007669"/>
    <property type="project" value="InterPro"/>
</dbReference>
<dbReference type="InterPro" id="IPR036543">
    <property type="entry name" value="Guanylate-bd_C_sf"/>
</dbReference>
<gene>
    <name evidence="6" type="ORF">HPB48_013246</name>
</gene>
<evidence type="ECO:0000256" key="2">
    <source>
        <dbReference type="ARBA" id="ARBA00022801"/>
    </source>
</evidence>
<comment type="similarity">
    <text evidence="4">Belongs to the TRAFAC class dynamin-like GTPase superfamily. GB1/RHD3 GTPase family.</text>
</comment>
<dbReference type="Pfam" id="PF02263">
    <property type="entry name" value="GBP"/>
    <property type="match status" value="1"/>
</dbReference>
<organism evidence="6 7">
    <name type="scientific">Haemaphysalis longicornis</name>
    <name type="common">Bush tick</name>
    <dbReference type="NCBI Taxonomy" id="44386"/>
    <lineage>
        <taxon>Eukaryota</taxon>
        <taxon>Metazoa</taxon>
        <taxon>Ecdysozoa</taxon>
        <taxon>Arthropoda</taxon>
        <taxon>Chelicerata</taxon>
        <taxon>Arachnida</taxon>
        <taxon>Acari</taxon>
        <taxon>Parasitiformes</taxon>
        <taxon>Ixodida</taxon>
        <taxon>Ixodoidea</taxon>
        <taxon>Ixodidae</taxon>
        <taxon>Haemaphysalinae</taxon>
        <taxon>Haemaphysalis</taxon>
    </lineage>
</organism>
<keyword evidence="3" id="KW-0342">GTP-binding</keyword>
<dbReference type="Proteomes" id="UP000821853">
    <property type="component" value="Chromosome 8"/>
</dbReference>
<dbReference type="OMA" id="INGCDIT"/>
<keyword evidence="1" id="KW-0547">Nucleotide-binding</keyword>
<dbReference type="AlphaFoldDB" id="A0A9J6H0E9"/>
<comment type="caution">
    <text evidence="6">The sequence shown here is derived from an EMBL/GenBank/DDBJ whole genome shotgun (WGS) entry which is preliminary data.</text>
</comment>
<dbReference type="PANTHER" id="PTHR10751">
    <property type="entry name" value="GUANYLATE BINDING PROTEIN"/>
    <property type="match status" value="1"/>
</dbReference>
<dbReference type="Gene3D" id="1.20.58.420">
    <property type="entry name" value="AHSP"/>
    <property type="match status" value="1"/>
</dbReference>
<evidence type="ECO:0000256" key="4">
    <source>
        <dbReference type="PROSITE-ProRule" id="PRU01052"/>
    </source>
</evidence>
<dbReference type="InterPro" id="IPR030386">
    <property type="entry name" value="G_GB1_RHD3_dom"/>
</dbReference>
<reference evidence="6 7" key="1">
    <citation type="journal article" date="2020" name="Cell">
        <title>Large-Scale Comparative Analyses of Tick Genomes Elucidate Their Genetic Diversity and Vector Capacities.</title>
        <authorList>
            <consortium name="Tick Genome and Microbiome Consortium (TIGMIC)"/>
            <person name="Jia N."/>
            <person name="Wang J."/>
            <person name="Shi W."/>
            <person name="Du L."/>
            <person name="Sun Y."/>
            <person name="Zhan W."/>
            <person name="Jiang J.F."/>
            <person name="Wang Q."/>
            <person name="Zhang B."/>
            <person name="Ji P."/>
            <person name="Bell-Sakyi L."/>
            <person name="Cui X.M."/>
            <person name="Yuan T.T."/>
            <person name="Jiang B.G."/>
            <person name="Yang W.F."/>
            <person name="Lam T.T."/>
            <person name="Chang Q.C."/>
            <person name="Ding S.J."/>
            <person name="Wang X.J."/>
            <person name="Zhu J.G."/>
            <person name="Ruan X.D."/>
            <person name="Zhao L."/>
            <person name="Wei J.T."/>
            <person name="Ye R.Z."/>
            <person name="Que T.C."/>
            <person name="Du C.H."/>
            <person name="Zhou Y.H."/>
            <person name="Cheng J.X."/>
            <person name="Dai P.F."/>
            <person name="Guo W.B."/>
            <person name="Han X.H."/>
            <person name="Huang E.J."/>
            <person name="Li L.F."/>
            <person name="Wei W."/>
            <person name="Gao Y.C."/>
            <person name="Liu J.Z."/>
            <person name="Shao H.Z."/>
            <person name="Wang X."/>
            <person name="Wang C.C."/>
            <person name="Yang T.C."/>
            <person name="Huo Q.B."/>
            <person name="Li W."/>
            <person name="Chen H.Y."/>
            <person name="Chen S.E."/>
            <person name="Zhou L.G."/>
            <person name="Ni X.B."/>
            <person name="Tian J.H."/>
            <person name="Sheng Y."/>
            <person name="Liu T."/>
            <person name="Pan Y.S."/>
            <person name="Xia L.Y."/>
            <person name="Li J."/>
            <person name="Zhao F."/>
            <person name="Cao W.C."/>
        </authorList>
    </citation>
    <scope>NUCLEOTIDE SEQUENCE [LARGE SCALE GENOMIC DNA]</scope>
    <source>
        <strain evidence="6">HaeL-2018</strain>
    </source>
</reference>
<evidence type="ECO:0000313" key="6">
    <source>
        <dbReference type="EMBL" id="KAH9380529.1"/>
    </source>
</evidence>
<dbReference type="EMBL" id="JABSTR010000010">
    <property type="protein sequence ID" value="KAH9380529.1"/>
    <property type="molecule type" value="Genomic_DNA"/>
</dbReference>
<protein>
    <recommendedName>
        <fullName evidence="5">GB1/RHD3-type G domain-containing protein</fullName>
    </recommendedName>
</protein>
<dbReference type="SUPFAM" id="SSF52540">
    <property type="entry name" value="P-loop containing nucleoside triphosphate hydrolases"/>
    <property type="match status" value="1"/>
</dbReference>
<dbReference type="Gene3D" id="3.40.50.300">
    <property type="entry name" value="P-loop containing nucleotide triphosphate hydrolases"/>
    <property type="match status" value="1"/>
</dbReference>
<keyword evidence="2" id="KW-0378">Hydrolase</keyword>
<proteinExistence type="inferred from homology"/>
<evidence type="ECO:0000256" key="3">
    <source>
        <dbReference type="ARBA" id="ARBA00023134"/>
    </source>
</evidence>
<sequence length="384" mass="43862">MAHHEKEGHHVQIVRLERGSPCNLDIAALRKVLLAHNVKNLPVMVVSVAGTFRKGKSFLMNFFLRYMRNRTQQNWMADTNAPLQGFPWRGGSQPETSGILIWSEVFVVTTTEGRKVAVVFMDTQGMFDCTSTIKDGATLFAFSMMASSVQIYNLSQNIGEDHLQHLQLFTQYGKLALEETGEKPFQKVIFLVRDWQYPYEWAYGFTGGKGLAEKRLSADEAQEPELKGVRKDIFSSFEEIWCFLMPEPGTKVTSEKTFDGRLSDMDKDFQEYLGVLVSSVLQPNELVVKKINGCDITCEELFYHLEIYAKLFNKGDLPGPKSMFEVLHRGKPYLLSSHLELEHFRVKSSALDLFDRVSKFGGVARSQQYKNRLEHVRITKQHLA</sequence>
<feature type="domain" description="GB1/RHD3-type G" evidence="5">
    <location>
        <begin position="40"/>
        <end position="285"/>
    </location>
</feature>
<evidence type="ECO:0000256" key="1">
    <source>
        <dbReference type="ARBA" id="ARBA00022741"/>
    </source>
</evidence>
<dbReference type="VEuPathDB" id="VectorBase:HLOH_058731"/>
<keyword evidence="7" id="KW-1185">Reference proteome</keyword>
<dbReference type="OrthoDB" id="7788754at2759"/>
<evidence type="ECO:0000313" key="7">
    <source>
        <dbReference type="Proteomes" id="UP000821853"/>
    </source>
</evidence>
<dbReference type="SUPFAM" id="SSF48340">
    <property type="entry name" value="Interferon-induced guanylate-binding protein 1 (GBP1), C-terminal domain"/>
    <property type="match status" value="1"/>
</dbReference>
<evidence type="ECO:0000259" key="5">
    <source>
        <dbReference type="PROSITE" id="PS51715"/>
    </source>
</evidence>
<dbReference type="GO" id="GO:0005525">
    <property type="term" value="F:GTP binding"/>
    <property type="evidence" value="ECO:0007669"/>
    <property type="project" value="UniProtKB-KW"/>
</dbReference>
<dbReference type="InterPro" id="IPR027417">
    <property type="entry name" value="P-loop_NTPase"/>
</dbReference>
<dbReference type="InterPro" id="IPR015894">
    <property type="entry name" value="Guanylate-bd_N"/>
</dbReference>
<accession>A0A9J6H0E9</accession>